<feature type="region of interest" description="Disordered" evidence="1">
    <location>
        <begin position="274"/>
        <end position="460"/>
    </location>
</feature>
<feature type="compositionally biased region" description="Basic and acidic residues" evidence="1">
    <location>
        <begin position="345"/>
        <end position="354"/>
    </location>
</feature>
<feature type="compositionally biased region" description="Polar residues" evidence="1">
    <location>
        <begin position="425"/>
        <end position="435"/>
    </location>
</feature>
<sequence>MTTWGNHQEALGIGSSSTLAHSNRPIIASVAQQSVKPKPLAQVPSWSINAQNTYPQLQQHDDSSNNTNRHDENAVYSKKEQSAPLKTTTPAALPPEQDKSAMQLPPHIRMLAPHRRIKEIARWEAGRKQAAAAAEAKKQQEKKRQDDNLMLKGVVTETQKGHNAAWSSLVSNEMSNKKLPPPFIKSSTNHVTSKRWIMTGEDNIQLENGRIITSDRLRLVSEDHPAVTKFALSKEDVVYVTGEIDKSPLPQARKEWFTSSPDVTNNASLENLVQHKSESTDPISSSLIDDTGSGSGSPSGSGSGAGGGATLAAWDGSAKKPAPNNNNQQMLKKLNAQLPQWDNSGQKDKKDQKDTQASGGTQWSKDQWSDPNKIWTNDNWASTAKDSTQKAKDTQETPDTQSAKKELPMVLPTPLLPPSEEVLGTSIQGSSNNKGGQDGQQKIRVKDGPAAEKPLNPEDSTIQPALAKTLPQVVEEPVLATKKPTPSKPVSSMSSVKPPVLPAKAPILLGKAPVFSATGPSLQEDPFVDTPTTVPSPIVIPDLLMTEALPTSTPTPTAPATSSMPGADSDFSANTAVGTVASDVNSDILDVNPDTSHMVMTGHWVNTVSRYGPTDWLNSTFIDEDAAAAKIFSVQRKLNLTNGEVEPPAFDGATELTADRQRLPTLLRVTDFGRAQRRSLMGMVAGTDGRLRMGAAFRSQHGDGGPMEPTGALYNLRMKIICNFAQQCRDAEHTAEAALQIPVFAAPETPGQAGPSAPVPTPRPPPILNPTPPTLPKVIPLCHRCSAGHDFAMREQHGRLFLERVLLPLSERSSYTDMLVHVNTCVAERIFAESGLGLGKDGACPWEDIKTMPIYEDYQGALTLATHRQKVMSSLPMGTDKYGFLYGKKR</sequence>
<feature type="compositionally biased region" description="Polar residues" evidence="1">
    <location>
        <begin position="44"/>
        <end position="58"/>
    </location>
</feature>
<dbReference type="Proteomes" id="UP001642482">
    <property type="component" value="Unassembled WGS sequence"/>
</dbReference>
<evidence type="ECO:0000313" key="3">
    <source>
        <dbReference type="Proteomes" id="UP001642482"/>
    </source>
</evidence>
<feature type="region of interest" description="Disordered" evidence="1">
    <location>
        <begin position="30"/>
        <end position="99"/>
    </location>
</feature>
<feature type="region of interest" description="Disordered" evidence="1">
    <location>
        <begin position="1"/>
        <end position="20"/>
    </location>
</feature>
<protein>
    <submittedName>
        <fullName evidence="2">Uncharacterized protein</fullName>
    </submittedName>
</protein>
<proteinExistence type="predicted"/>
<dbReference type="EMBL" id="CAWUHD010000022">
    <property type="protein sequence ID" value="CAK7216918.1"/>
    <property type="molecule type" value="Genomic_DNA"/>
</dbReference>
<feature type="compositionally biased region" description="Basic and acidic residues" evidence="1">
    <location>
        <begin position="59"/>
        <end position="81"/>
    </location>
</feature>
<feature type="compositionally biased region" description="Low complexity" evidence="1">
    <location>
        <begin position="324"/>
        <end position="338"/>
    </location>
</feature>
<feature type="compositionally biased region" description="Polar residues" evidence="1">
    <location>
        <begin position="357"/>
        <end position="386"/>
    </location>
</feature>
<gene>
    <name evidence="2" type="ORF">SEUCBS140593_003028</name>
</gene>
<organism evidence="2 3">
    <name type="scientific">Sporothrix eucalyptigena</name>
    <dbReference type="NCBI Taxonomy" id="1812306"/>
    <lineage>
        <taxon>Eukaryota</taxon>
        <taxon>Fungi</taxon>
        <taxon>Dikarya</taxon>
        <taxon>Ascomycota</taxon>
        <taxon>Pezizomycotina</taxon>
        <taxon>Sordariomycetes</taxon>
        <taxon>Sordariomycetidae</taxon>
        <taxon>Ophiostomatales</taxon>
        <taxon>Ophiostomataceae</taxon>
        <taxon>Sporothrix</taxon>
    </lineage>
</organism>
<reference evidence="2 3" key="1">
    <citation type="submission" date="2024-01" db="EMBL/GenBank/DDBJ databases">
        <authorList>
            <person name="Allen C."/>
            <person name="Tagirdzhanova G."/>
        </authorList>
    </citation>
    <scope>NUCLEOTIDE SEQUENCE [LARGE SCALE GENOMIC DNA]</scope>
</reference>
<evidence type="ECO:0000256" key="1">
    <source>
        <dbReference type="SAM" id="MobiDB-lite"/>
    </source>
</evidence>
<name>A0ABP0BBE2_9PEZI</name>
<feature type="compositionally biased region" description="Low complexity" evidence="1">
    <location>
        <begin position="83"/>
        <end position="95"/>
    </location>
</feature>
<accession>A0ABP0BBE2</accession>
<feature type="compositionally biased region" description="Gly residues" evidence="1">
    <location>
        <begin position="293"/>
        <end position="309"/>
    </location>
</feature>
<keyword evidence="3" id="KW-1185">Reference proteome</keyword>
<comment type="caution">
    <text evidence="2">The sequence shown here is derived from an EMBL/GenBank/DDBJ whole genome shotgun (WGS) entry which is preliminary data.</text>
</comment>
<evidence type="ECO:0000313" key="2">
    <source>
        <dbReference type="EMBL" id="CAK7216918.1"/>
    </source>
</evidence>